<feature type="compositionally biased region" description="Acidic residues" evidence="10">
    <location>
        <begin position="668"/>
        <end position="690"/>
    </location>
</feature>
<evidence type="ECO:0000256" key="5">
    <source>
        <dbReference type="ARBA" id="ARBA00022692"/>
    </source>
</evidence>
<dbReference type="PANTHER" id="PTHR43077:SF10">
    <property type="entry name" value="TRANSPORT PERMEASE PROTEIN"/>
    <property type="match status" value="1"/>
</dbReference>
<evidence type="ECO:0000313" key="12">
    <source>
        <dbReference type="EMBL" id="ENH96301.1"/>
    </source>
</evidence>
<feature type="compositionally biased region" description="Polar residues" evidence="10">
    <location>
        <begin position="571"/>
        <end position="581"/>
    </location>
</feature>
<evidence type="ECO:0000256" key="2">
    <source>
        <dbReference type="ARBA" id="ARBA00008338"/>
    </source>
</evidence>
<comment type="subcellular location">
    <subcellularLocation>
        <location evidence="1">Cell membrane</location>
        <topology evidence="1">Multi-pass membrane protein</topology>
    </subcellularLocation>
</comment>
<dbReference type="PANTHER" id="PTHR43077">
    <property type="entry name" value="TRANSPORT PERMEASE YVFS-RELATED"/>
    <property type="match status" value="1"/>
</dbReference>
<name>N4WT06_9BACI</name>
<keyword evidence="13" id="KW-1185">Reference proteome</keyword>
<evidence type="ECO:0000256" key="7">
    <source>
        <dbReference type="ARBA" id="ARBA00023026"/>
    </source>
</evidence>
<sequence>MKKSLLQLPLFLILSFVLICGLSYTSLGKQTDISEEDTDTTEDGMSIALVNEDAGTEFNGTALDFGDAFVQSIDQNSNHEWFVVSRGIAENGLEQNTYDMMIVIPKDFTEKALSIQSESPEQVVLNYKINTSDSGAIRAEAERTASSVLNDFNRRIIDVYFASVIGNLQDAQDNVSDLVEGYSELTYTYNDKVQAPLSNYTDQFDMIKENTGVSKDAFSSFEETMAGYEERLIEQFSSFDDYQNSLDETNEVVQSNHSQSAEFHQQLNDFNNALDHSDVNQQLKILQDTNKFINNQLRLEDDHQEENMDSIAVHTFGLQRMLDTAYETLQKEDESFDLEEIEAEITESLARFVEEAFDEKDNVTELLEAQQDLFQGKLEDQIAELPSLDPFILDHSDLSPEVTREIQNVMRITQKYHDEFNEVYPINDDQLLPEHIDSLKEDLNRNGVTLIDTVMLPESDKKLREFKLYDIPEGFAINQLTIHLPDDESIDIYDYQPNDSVTLPTYQKGEFTIELSLRLKDEYVEEPIDIYDIKQWKWELYQLDKEESNVTQPPNEGDDTTDSNPTEDGDSNSSQDDQTSGGESGNTDDTSNDGTSNSSDETDQTVTTNTFVENKTTESTDSNDKDTNQDLNEDGTENQQDSSDAKENSGNSDDGNNQQEDDTHNNDNETEQNNGEEETGNNDESSDEKEEETKIKTVEINHHYIRHTVNSPIIDDATNDLIQTVENTIVPYQKLLSSYESYFGLSLSCEEISEEDEENGENKNCVAVDPDSSLKDMATEDSLYTLFNKNVGELLVDYIANQVTKDVLDAVESPLMKYDSQLQNYLEYVDKTRNKAQKLAKTIVKTRDQASLLNDNLQSTLDDIQSWREQSMELVEQQAGIQTNNDEEQTMVVSLGEGFQSLYTESQTLQDQASNNLNEAETVYQTFDRIDEQANEIQQSGTNLIQQAETLATNMTDETLTNQEFVNNFTDVLANSRIGERQNEQLYDFLSNPVQTSNEGVIAGESSTFTSYFIVLIAFLVALFTGYGISTVSQKRVEENQFVAERSIIGRNTLITGIIALIGALEGVVLGLSSAYFLDIEGGTLLLWTALLTIIMLTIVLTASYLLRQLRMVGMFILLIVMSMYLFLTNALSSSLSGLGEWRNYSPLDYVERLLNRVVQGSSDYGFIVFSLIAIAILAGLGNLLVVNRSNPKKTEDDENVA</sequence>
<protein>
    <recommendedName>
        <fullName evidence="3">Type VII secretion system accessory factor EsaA</fullName>
    </recommendedName>
</protein>
<feature type="compositionally biased region" description="Low complexity" evidence="10">
    <location>
        <begin position="585"/>
        <end position="599"/>
    </location>
</feature>
<dbReference type="OrthoDB" id="4974788at2"/>
<feature type="compositionally biased region" description="Acidic residues" evidence="10">
    <location>
        <begin position="556"/>
        <end position="570"/>
    </location>
</feature>
<keyword evidence="7" id="KW-0843">Virulence</keyword>
<feature type="transmembrane region" description="Helical" evidence="11">
    <location>
        <begin position="1054"/>
        <end position="1078"/>
    </location>
</feature>
<keyword evidence="8 11" id="KW-0472">Membrane</keyword>
<keyword evidence="5 11" id="KW-0812">Transmembrane</keyword>
<dbReference type="STRING" id="1308866.J416_11532"/>
<evidence type="ECO:0000256" key="4">
    <source>
        <dbReference type="ARBA" id="ARBA00022475"/>
    </source>
</evidence>
<gene>
    <name evidence="12" type="ORF">J416_11532</name>
</gene>
<accession>N4WT06</accession>
<comment type="similarity">
    <text evidence="2">Belongs to the EsaA family.</text>
</comment>
<evidence type="ECO:0000256" key="1">
    <source>
        <dbReference type="ARBA" id="ARBA00004651"/>
    </source>
</evidence>
<dbReference type="NCBIfam" id="TIGR03929">
    <property type="entry name" value="T7_esaA_Nterm"/>
    <property type="match status" value="1"/>
</dbReference>
<feature type="compositionally biased region" description="Polar residues" evidence="10">
    <location>
        <begin position="637"/>
        <end position="655"/>
    </location>
</feature>
<comment type="caution">
    <text evidence="12">The sequence shown here is derived from an EMBL/GenBank/DDBJ whole genome shotgun (WGS) entry which is preliminary data.</text>
</comment>
<dbReference type="Proteomes" id="UP000012283">
    <property type="component" value="Unassembled WGS sequence"/>
</dbReference>
<evidence type="ECO:0000313" key="13">
    <source>
        <dbReference type="Proteomes" id="UP000012283"/>
    </source>
</evidence>
<reference evidence="12 13" key="1">
    <citation type="submission" date="2013-03" db="EMBL/GenBank/DDBJ databases">
        <title>Draft genome sequence of Gracibacillus halophilus YIM-C55.5, a moderately halophilic and thermophilic organism from the Xiaochaidamu salt lake.</title>
        <authorList>
            <person name="Sugumar T."/>
            <person name="Polireddy D.R."/>
            <person name="Antony A."/>
            <person name="Madhava Y.R."/>
            <person name="Sivakumar N."/>
        </authorList>
    </citation>
    <scope>NUCLEOTIDE SEQUENCE [LARGE SCALE GENOMIC DNA]</scope>
    <source>
        <strain evidence="12 13">YIM-C55.5</strain>
    </source>
</reference>
<dbReference type="Gene3D" id="3.40.1710.10">
    <property type="entry name" value="abc type-2 transporter like domain"/>
    <property type="match status" value="1"/>
</dbReference>
<dbReference type="GO" id="GO:0005886">
    <property type="term" value="C:plasma membrane"/>
    <property type="evidence" value="ECO:0007669"/>
    <property type="project" value="UniProtKB-SubCell"/>
</dbReference>
<proteinExistence type="inferred from homology"/>
<evidence type="ECO:0000256" key="8">
    <source>
        <dbReference type="ARBA" id="ARBA00023136"/>
    </source>
</evidence>
<dbReference type="PATRIC" id="fig|1308866.3.peg.2330"/>
<evidence type="ECO:0000256" key="11">
    <source>
        <dbReference type="SAM" id="Phobius"/>
    </source>
</evidence>
<feature type="transmembrane region" description="Helical" evidence="11">
    <location>
        <begin position="1012"/>
        <end position="1033"/>
    </location>
</feature>
<evidence type="ECO:0000256" key="6">
    <source>
        <dbReference type="ARBA" id="ARBA00022989"/>
    </source>
</evidence>
<feature type="transmembrane region" description="Helical" evidence="11">
    <location>
        <begin position="1113"/>
        <end position="1132"/>
    </location>
</feature>
<organism evidence="12 13">
    <name type="scientific">Gracilibacillus halophilus YIM-C55.5</name>
    <dbReference type="NCBI Taxonomy" id="1308866"/>
    <lineage>
        <taxon>Bacteria</taxon>
        <taxon>Bacillati</taxon>
        <taxon>Bacillota</taxon>
        <taxon>Bacilli</taxon>
        <taxon>Bacillales</taxon>
        <taxon>Bacillaceae</taxon>
        <taxon>Gracilibacillus</taxon>
    </lineage>
</organism>
<feature type="compositionally biased region" description="Polar residues" evidence="10">
    <location>
        <begin position="604"/>
        <end position="614"/>
    </location>
</feature>
<feature type="compositionally biased region" description="Basic and acidic residues" evidence="10">
    <location>
        <begin position="615"/>
        <end position="628"/>
    </location>
</feature>
<dbReference type="AlphaFoldDB" id="N4WT06"/>
<keyword evidence="6 11" id="KW-1133">Transmembrane helix</keyword>
<dbReference type="InterPro" id="IPR023838">
    <property type="entry name" value="T7SS_EsaA"/>
</dbReference>
<dbReference type="EMBL" id="APML01000050">
    <property type="protein sequence ID" value="ENH96301.1"/>
    <property type="molecule type" value="Genomic_DNA"/>
</dbReference>
<dbReference type="InterPro" id="IPR051328">
    <property type="entry name" value="T7SS_ABC-Transporter"/>
</dbReference>
<evidence type="ECO:0000256" key="9">
    <source>
        <dbReference type="ARBA" id="ARBA00046722"/>
    </source>
</evidence>
<comment type="subunit">
    <text evidence="9">Homodimer. Interacts with EssB.</text>
</comment>
<feature type="region of interest" description="Disordered" evidence="10">
    <location>
        <begin position="547"/>
        <end position="693"/>
    </location>
</feature>
<dbReference type="RefSeq" id="WP_003471265.1">
    <property type="nucleotide sequence ID" value="NZ_APML01000050.1"/>
</dbReference>
<feature type="transmembrane region" description="Helical" evidence="11">
    <location>
        <begin position="1084"/>
        <end position="1106"/>
    </location>
</feature>
<evidence type="ECO:0000256" key="3">
    <source>
        <dbReference type="ARBA" id="ARBA00020819"/>
    </source>
</evidence>
<dbReference type="eggNOG" id="COG1511">
    <property type="taxonomic scope" value="Bacteria"/>
</dbReference>
<keyword evidence="4" id="KW-1003">Cell membrane</keyword>
<evidence type="ECO:0000256" key="10">
    <source>
        <dbReference type="SAM" id="MobiDB-lite"/>
    </source>
</evidence>
<feature type="transmembrane region" description="Helical" evidence="11">
    <location>
        <begin position="1165"/>
        <end position="1186"/>
    </location>
</feature>